<dbReference type="Proteomes" id="UP001627284">
    <property type="component" value="Unassembled WGS sequence"/>
</dbReference>
<evidence type="ECO:0000313" key="1">
    <source>
        <dbReference type="EMBL" id="KAL3332290.1"/>
    </source>
</evidence>
<dbReference type="EMBL" id="JBJKTR010000019">
    <property type="protein sequence ID" value="KAL3332290.1"/>
    <property type="molecule type" value="Genomic_DNA"/>
</dbReference>
<comment type="caution">
    <text evidence="1">The sequence shown here is derived from an EMBL/GenBank/DDBJ whole genome shotgun (WGS) entry which is preliminary data.</text>
</comment>
<dbReference type="PANTHER" id="PTHR33223">
    <property type="entry name" value="CCHC-TYPE DOMAIN-CONTAINING PROTEIN"/>
    <property type="match status" value="1"/>
</dbReference>
<dbReference type="PANTHER" id="PTHR33223:SF8">
    <property type="entry name" value="OS04G0172440 PROTEIN"/>
    <property type="match status" value="1"/>
</dbReference>
<accession>A0ABD2RKB6</accession>
<reference evidence="1 2" key="1">
    <citation type="submission" date="2024-05" db="EMBL/GenBank/DDBJ databases">
        <title>De novo assembly of an allotetraploid wild potato.</title>
        <authorList>
            <person name="Hosaka A.J."/>
        </authorList>
    </citation>
    <scope>NUCLEOTIDE SEQUENCE [LARGE SCALE GENOMIC DNA]</scope>
    <source>
        <tissue evidence="1">Young leaves</tissue>
    </source>
</reference>
<sequence>MVLQNRSLSQTPLDMIPSPGVRLTMPMPPLFPNLDEINQVNYFTTSQPVQNAPPIHQVTQNVSHVFTVAPLKAQYIPAAHDATQQVPPVYTYATTPPMTQIHELCHLDVNHYAKDEKGARSVSDELINKKLKNLEDAMRSLCGLGSNQSVRYEELCAFPEVELPPGYEIPKFEKFDGSGNPFFHLRVYCEKLIGVGKNEGIRIKLFNQSLSGKALEWYSKQDTTKWLSWDDMANSFVDHYKFHVEIALDRILITKLKKKSIESF</sequence>
<dbReference type="AlphaFoldDB" id="A0ABD2RKB6"/>
<evidence type="ECO:0008006" key="3">
    <source>
        <dbReference type="Google" id="ProtNLM"/>
    </source>
</evidence>
<evidence type="ECO:0000313" key="2">
    <source>
        <dbReference type="Proteomes" id="UP001627284"/>
    </source>
</evidence>
<name>A0ABD2RKB6_9SOLN</name>
<keyword evidence="2" id="KW-1185">Reference proteome</keyword>
<proteinExistence type="predicted"/>
<organism evidence="1 2">
    <name type="scientific">Solanum stoloniferum</name>
    <dbReference type="NCBI Taxonomy" id="62892"/>
    <lineage>
        <taxon>Eukaryota</taxon>
        <taxon>Viridiplantae</taxon>
        <taxon>Streptophyta</taxon>
        <taxon>Embryophyta</taxon>
        <taxon>Tracheophyta</taxon>
        <taxon>Spermatophyta</taxon>
        <taxon>Magnoliopsida</taxon>
        <taxon>eudicotyledons</taxon>
        <taxon>Gunneridae</taxon>
        <taxon>Pentapetalae</taxon>
        <taxon>asterids</taxon>
        <taxon>lamiids</taxon>
        <taxon>Solanales</taxon>
        <taxon>Solanaceae</taxon>
        <taxon>Solanoideae</taxon>
        <taxon>Solaneae</taxon>
        <taxon>Solanum</taxon>
    </lineage>
</organism>
<gene>
    <name evidence="1" type="ORF">AABB24_032732</name>
</gene>
<protein>
    <recommendedName>
        <fullName evidence="3">Retrotransposon gag domain-containing protein</fullName>
    </recommendedName>
</protein>